<proteinExistence type="predicted"/>
<evidence type="ECO:0000313" key="2">
    <source>
        <dbReference type="Proteomes" id="UP000798662"/>
    </source>
</evidence>
<name>A0ACC3BJH5_PYRYE</name>
<dbReference type="EMBL" id="CM020618">
    <property type="protein sequence ID" value="KAK1858091.1"/>
    <property type="molecule type" value="Genomic_DNA"/>
</dbReference>
<sequence>MASRRVPVFDGISSSRRRVTQRGASGRPEDTTLLIARAKEARAARAAARAAAAAASQLQAAGRGAAVGRRDVAARAAALGGRLAAAAAAAGPVLLSGESLPALLREALYVGTAGQAFVAGTTPAVLPGGWAPWLPGLAKVLSVERLAAAATAAAADDAGVGAEGGALAALGTAAGRVLLLLLAGIGARATAGEQQADADGDVTMDSSDVVAPLPPPDDDVAAVLAAVDVLGSASAWAPPASSAVVSVAVARSAVEWGAFSSFAAALAAPTVPVWALVRTSLVFVDLCLASAMACRGGPAAGAPAVGEGSLLAAAPRHLVALVLSRWAASVLAVPGLSTALSATELAELDRAPTVRETIKTLAASATLPAVAGGRVGADRPLARVLFGEAAVGGAQPATDASGALGSMEAARVAAGPIDAAARVAAYEAMLGNLLDIGRGAWTDEDAAYTATVMSVLVRLLCAVPGLTSRRGRGAGEGDVGGGTDDLDAASGMLDTESDSDSDAEVRAPSSALAAETPSQPATAVRGAGGAVASNRTELLPLGRSIGALRADLLSRLGPLLDEQVVRRLFDRCLPRLEESCTGAVASVGGGDVVTAAGETPASDVCQMLTLLARRRRNGSNLLCNSIAFWVPSSPSSPHVLLRLWAACSSVPLTTTKDGRTLVTAARSGTAAAASVSPMGLTLRPTCGPVLLLFCRAYAHLLSIQDEDEMYELQRPLSLVSVCAIATALKATLVASVCPAALGLRWGTPVVAGAVDLLSVRSVRAAVVDVLDRLHAADSRRRFVPGPSFWLAPARSLESPGFVHDAITAGAPPAAVDSAADAADAAGGANEGSDGASGAPVDRGFVVEPAFAVDPMSAAVIDVDDRRSFRFGGSRFGPAPLDGGVPKHGPDSGGGGRREQGSAVRSAGDLLHLCPYAVPFSTRVLVFHAWVAQRRIHSSASTWVTVRRSRLFEDALTHLGGLPDHALRSRVRVKFIDEHGLEEAGIDGGGVFKEFMHQLLATALSPSLYGLFKATDEQLLYPNPSSGLIMERHLSKFEFLGRMLAKAVFDGILVDVPLAGFVLAALLGRPYSPNDLRSLDPELHRNMMLVKRMDAADVDSLGLTFTAVDNEFGEAREVELVRGGRDKAVTGANRVEYIQRAAHHRLRQTRQQTMALRRGFGTLIDPRWSRLFGERELQLLLSGTRGAVDVADLQASTVYTGGYTASTPVIVWFWETVVALPADLQSALLLFVTSSPRAPLLGFRHLDPPFTIQRAHGTDRLPSASTCMNLLKLPEYGDAQTTGEKLRYALRSNAGFDLS</sequence>
<evidence type="ECO:0000313" key="1">
    <source>
        <dbReference type="EMBL" id="KAK1858091.1"/>
    </source>
</evidence>
<dbReference type="Proteomes" id="UP000798662">
    <property type="component" value="Chromosome 1"/>
</dbReference>
<reference evidence="1" key="1">
    <citation type="submission" date="2019-11" db="EMBL/GenBank/DDBJ databases">
        <title>Nori genome reveals adaptations in red seaweeds to the harsh intertidal environment.</title>
        <authorList>
            <person name="Wang D."/>
            <person name="Mao Y."/>
        </authorList>
    </citation>
    <scope>NUCLEOTIDE SEQUENCE</scope>
    <source>
        <tissue evidence="1">Gametophyte</tissue>
    </source>
</reference>
<organism evidence="1 2">
    <name type="scientific">Pyropia yezoensis</name>
    <name type="common">Susabi-nori</name>
    <name type="synonym">Porphyra yezoensis</name>
    <dbReference type="NCBI Taxonomy" id="2788"/>
    <lineage>
        <taxon>Eukaryota</taxon>
        <taxon>Rhodophyta</taxon>
        <taxon>Bangiophyceae</taxon>
        <taxon>Bangiales</taxon>
        <taxon>Bangiaceae</taxon>
        <taxon>Pyropia</taxon>
    </lineage>
</organism>
<protein>
    <submittedName>
        <fullName evidence="1">Uncharacterized protein</fullName>
    </submittedName>
</protein>
<gene>
    <name evidence="1" type="ORF">I4F81_000703</name>
</gene>
<comment type="caution">
    <text evidence="1">The sequence shown here is derived from an EMBL/GenBank/DDBJ whole genome shotgun (WGS) entry which is preliminary data.</text>
</comment>
<keyword evidence="2" id="KW-1185">Reference proteome</keyword>
<accession>A0ACC3BJH5</accession>